<dbReference type="KEGG" id="fla:SY85_08295"/>
<dbReference type="InterPro" id="IPR002938">
    <property type="entry name" value="FAD-bd"/>
</dbReference>
<protein>
    <submittedName>
        <fullName evidence="3">Pyridine nucleotide-disulfide oxidoreductase</fullName>
    </submittedName>
</protein>
<dbReference type="Gene3D" id="3.50.50.60">
    <property type="entry name" value="FAD/NAD(P)-binding domain"/>
    <property type="match status" value="1"/>
</dbReference>
<keyword evidence="1" id="KW-1133">Transmembrane helix</keyword>
<gene>
    <name evidence="3" type="ORF">SY85_08295</name>
</gene>
<organism evidence="3 4">
    <name type="scientific">Flavisolibacter tropicus</name>
    <dbReference type="NCBI Taxonomy" id="1492898"/>
    <lineage>
        <taxon>Bacteria</taxon>
        <taxon>Pseudomonadati</taxon>
        <taxon>Bacteroidota</taxon>
        <taxon>Chitinophagia</taxon>
        <taxon>Chitinophagales</taxon>
        <taxon>Chitinophagaceae</taxon>
        <taxon>Flavisolibacter</taxon>
    </lineage>
</organism>
<reference evidence="3 4" key="2">
    <citation type="journal article" date="2016" name="Int. J. Syst. Evol. Microbiol.">
        <title>Flavisolibacter tropicus sp. nov., isolated from tropical soil.</title>
        <authorList>
            <person name="Lee J.J."/>
            <person name="Kang M.S."/>
            <person name="Kim G.S."/>
            <person name="Lee C.S."/>
            <person name="Lim S."/>
            <person name="Lee J."/>
            <person name="Roh S.H."/>
            <person name="Kang H."/>
            <person name="Ha J.M."/>
            <person name="Bae S."/>
            <person name="Jung H.Y."/>
            <person name="Kim M.K."/>
        </authorList>
    </citation>
    <scope>NUCLEOTIDE SEQUENCE [LARGE SCALE GENOMIC DNA]</scope>
    <source>
        <strain evidence="3 4">LCS9</strain>
    </source>
</reference>
<dbReference type="RefSeq" id="WP_066403447.1">
    <property type="nucleotide sequence ID" value="NZ_CP011390.1"/>
</dbReference>
<name>A0A172TU39_9BACT</name>
<dbReference type="Proteomes" id="UP000077177">
    <property type="component" value="Chromosome"/>
</dbReference>
<feature type="domain" description="FAD-binding" evidence="2">
    <location>
        <begin position="8"/>
        <end position="320"/>
    </location>
</feature>
<keyword evidence="4" id="KW-1185">Reference proteome</keyword>
<dbReference type="GO" id="GO:0071949">
    <property type="term" value="F:FAD binding"/>
    <property type="evidence" value="ECO:0007669"/>
    <property type="project" value="InterPro"/>
</dbReference>
<dbReference type="InterPro" id="IPR050407">
    <property type="entry name" value="Geranylgeranyl_reductase"/>
</dbReference>
<reference evidence="4" key="1">
    <citation type="submission" date="2015-01" db="EMBL/GenBank/DDBJ databases">
        <title>Flavisolibacter sp./LCS9/ whole genome sequencing.</title>
        <authorList>
            <person name="Kim M.K."/>
            <person name="Srinivasan S."/>
            <person name="Lee J.-J."/>
        </authorList>
    </citation>
    <scope>NUCLEOTIDE SEQUENCE [LARGE SCALE GENOMIC DNA]</scope>
    <source>
        <strain evidence="4">LCS9</strain>
    </source>
</reference>
<proteinExistence type="predicted"/>
<feature type="transmembrane region" description="Helical" evidence="1">
    <location>
        <begin position="6"/>
        <end position="27"/>
    </location>
</feature>
<accession>A0A172TU39</accession>
<evidence type="ECO:0000259" key="2">
    <source>
        <dbReference type="Pfam" id="PF01494"/>
    </source>
</evidence>
<dbReference type="Pfam" id="PF01494">
    <property type="entry name" value="FAD_binding_3"/>
    <property type="match status" value="1"/>
</dbReference>
<dbReference type="SUPFAM" id="SSF51905">
    <property type="entry name" value="FAD/NAD(P)-binding domain"/>
    <property type="match status" value="1"/>
</dbReference>
<dbReference type="AlphaFoldDB" id="A0A172TU39"/>
<dbReference type="EMBL" id="CP011390">
    <property type="protein sequence ID" value="ANE50496.1"/>
    <property type="molecule type" value="Genomic_DNA"/>
</dbReference>
<evidence type="ECO:0000313" key="4">
    <source>
        <dbReference type="Proteomes" id="UP000077177"/>
    </source>
</evidence>
<evidence type="ECO:0000313" key="3">
    <source>
        <dbReference type="EMBL" id="ANE50496.1"/>
    </source>
</evidence>
<dbReference type="PANTHER" id="PTHR42685:SF22">
    <property type="entry name" value="CONDITIONED MEDIUM FACTOR RECEPTOR 1"/>
    <property type="match status" value="1"/>
</dbReference>
<dbReference type="PANTHER" id="PTHR42685">
    <property type="entry name" value="GERANYLGERANYL DIPHOSPHATE REDUCTASE"/>
    <property type="match status" value="1"/>
</dbReference>
<sequence length="385" mass="43134">MQKQVQQYDVVIIGGGLAGLSLAIQLVRKGFRVILFEKEVYPFHKVCGEYVSKEAWPFLEALGVPLSEMRLPIIDSLLLTAPNGTAFKTKLLLGGFGISRYTLDYELYKIAKREGVVIKEGSKVEDVVLDNNQYHVHYSDGSSTRSEIEARLCLGAYGKRSNLDVKWKRSFINSKERRLNNYIAVKYHVAGIKQPSIIGLHNFENGYCGVSEIENGKYCLCYLTTAAMLKKAGGQIRELEQNVLSKNPVLASVLKQSTHENDFPVTIAQISFSRKTWVENGVLMLGDAAGMITPLCGNGMSMALHSSKMLALFVEQYLKGVIGFDQLVSLYKEQWLKAFGGRMQMGRGLQRFFGKPILSNFFVGLFRLFPLLARPVIRKTHGQPF</sequence>
<dbReference type="OrthoDB" id="1142316at2"/>
<dbReference type="PATRIC" id="fig|1492898.3.peg.1784"/>
<dbReference type="STRING" id="1492898.SY85_08295"/>
<evidence type="ECO:0000256" key="1">
    <source>
        <dbReference type="SAM" id="Phobius"/>
    </source>
</evidence>
<keyword evidence="1" id="KW-0812">Transmembrane</keyword>
<dbReference type="InterPro" id="IPR036188">
    <property type="entry name" value="FAD/NAD-bd_sf"/>
</dbReference>
<dbReference type="PRINTS" id="PR00420">
    <property type="entry name" value="RNGMNOXGNASE"/>
</dbReference>
<keyword evidence="1" id="KW-0472">Membrane</keyword>